<keyword evidence="11" id="KW-1185">Reference proteome</keyword>
<accession>A0ABD3M4U2</accession>
<dbReference type="InterPro" id="IPR036575">
    <property type="entry name" value="TFIIS_cen_dom_sf"/>
</dbReference>
<dbReference type="PROSITE" id="PS51319">
    <property type="entry name" value="TFIIS_N"/>
    <property type="match status" value="1"/>
</dbReference>
<organism evidence="10 11">
    <name type="scientific">Discostella pseudostelligera</name>
    <dbReference type="NCBI Taxonomy" id="259834"/>
    <lineage>
        <taxon>Eukaryota</taxon>
        <taxon>Sar</taxon>
        <taxon>Stramenopiles</taxon>
        <taxon>Ochrophyta</taxon>
        <taxon>Bacillariophyta</taxon>
        <taxon>Coscinodiscophyceae</taxon>
        <taxon>Thalassiosirophycidae</taxon>
        <taxon>Stephanodiscales</taxon>
        <taxon>Stephanodiscaceae</taxon>
        <taxon>Discostella</taxon>
    </lineage>
</organism>
<feature type="region of interest" description="Disordered" evidence="7">
    <location>
        <begin position="85"/>
        <end position="138"/>
    </location>
</feature>
<dbReference type="GO" id="GO:0008270">
    <property type="term" value="F:zinc ion binding"/>
    <property type="evidence" value="ECO:0007669"/>
    <property type="project" value="UniProtKB-KW"/>
</dbReference>
<dbReference type="SUPFAM" id="SSF48452">
    <property type="entry name" value="TPR-like"/>
    <property type="match status" value="1"/>
</dbReference>
<feature type="compositionally biased region" description="Acidic residues" evidence="7">
    <location>
        <begin position="451"/>
        <end position="466"/>
    </location>
</feature>
<evidence type="ECO:0000256" key="1">
    <source>
        <dbReference type="ARBA" id="ARBA00004123"/>
    </source>
</evidence>
<dbReference type="Pfam" id="PF07500">
    <property type="entry name" value="TFIIS_M"/>
    <property type="match status" value="1"/>
</dbReference>
<evidence type="ECO:0000256" key="3">
    <source>
        <dbReference type="ARBA" id="ARBA00022771"/>
    </source>
</evidence>
<evidence type="ECO:0000256" key="2">
    <source>
        <dbReference type="ARBA" id="ARBA00022723"/>
    </source>
</evidence>
<feature type="compositionally biased region" description="Low complexity" evidence="7">
    <location>
        <begin position="93"/>
        <end position="122"/>
    </location>
</feature>
<dbReference type="Gene3D" id="1.25.40.10">
    <property type="entry name" value="Tetratricopeptide repeat domain"/>
    <property type="match status" value="1"/>
</dbReference>
<dbReference type="AlphaFoldDB" id="A0ABD3M4U2"/>
<keyword evidence="4" id="KW-0862">Zinc</keyword>
<dbReference type="SMART" id="SM00510">
    <property type="entry name" value="TFS2M"/>
    <property type="match status" value="1"/>
</dbReference>
<feature type="domain" description="TFIIS central" evidence="9">
    <location>
        <begin position="144"/>
        <end position="265"/>
    </location>
</feature>
<evidence type="ECO:0000313" key="10">
    <source>
        <dbReference type="EMBL" id="KAL3759054.1"/>
    </source>
</evidence>
<evidence type="ECO:0000313" key="11">
    <source>
        <dbReference type="Proteomes" id="UP001530293"/>
    </source>
</evidence>
<dbReference type="GO" id="GO:0005634">
    <property type="term" value="C:nucleus"/>
    <property type="evidence" value="ECO:0007669"/>
    <property type="project" value="UniProtKB-SubCell"/>
</dbReference>
<name>A0ABD3M4U2_9STRA</name>
<reference evidence="10 11" key="1">
    <citation type="submission" date="2024-10" db="EMBL/GenBank/DDBJ databases">
        <title>Updated reference genomes for cyclostephanoid diatoms.</title>
        <authorList>
            <person name="Roberts W.R."/>
            <person name="Alverson A.J."/>
        </authorList>
    </citation>
    <scope>NUCLEOTIDE SEQUENCE [LARGE SCALE GENOMIC DNA]</scope>
    <source>
        <strain evidence="10 11">AJA232-27</strain>
    </source>
</reference>
<keyword evidence="3" id="KW-0863">Zinc-finger</keyword>
<evidence type="ECO:0000256" key="7">
    <source>
        <dbReference type="SAM" id="MobiDB-lite"/>
    </source>
</evidence>
<dbReference type="InterPro" id="IPR035441">
    <property type="entry name" value="TFIIS/LEDGF_dom_sf"/>
</dbReference>
<comment type="caution">
    <text evidence="10">The sequence shown here is derived from an EMBL/GenBank/DDBJ whole genome shotgun (WGS) entry which is preliminary data.</text>
</comment>
<feature type="region of interest" description="Disordered" evidence="7">
    <location>
        <begin position="489"/>
        <end position="519"/>
    </location>
</feature>
<dbReference type="SUPFAM" id="SSF46942">
    <property type="entry name" value="Elongation factor TFIIS domain 2"/>
    <property type="match status" value="1"/>
</dbReference>
<comment type="subcellular location">
    <subcellularLocation>
        <location evidence="1 6">Nucleus</location>
    </subcellularLocation>
</comment>
<feature type="region of interest" description="Disordered" evidence="7">
    <location>
        <begin position="807"/>
        <end position="829"/>
    </location>
</feature>
<evidence type="ECO:0000259" key="9">
    <source>
        <dbReference type="PROSITE" id="PS51321"/>
    </source>
</evidence>
<feature type="domain" description="TFIIS N-terminal" evidence="8">
    <location>
        <begin position="13"/>
        <end position="86"/>
    </location>
</feature>
<gene>
    <name evidence="10" type="ORF">ACHAWU_008663</name>
</gene>
<dbReference type="SUPFAM" id="SSF47676">
    <property type="entry name" value="Conserved domain common to transcription factors TFIIS, elongin A, CRSP70"/>
    <property type="match status" value="1"/>
</dbReference>
<sequence length="1043" mass="113092">MAGVNTVRLLKEDLLKELARPTGDGRAEKILDILDRLDKVDNMNLTILSETLIGATVSKLKTYDNNDVASKAKYLVKKWKGIAKQAQGGNNNGTATSDAKPAAASSSSDSKMSSKQQSGQMKRMASTGSSELNPDTEWQGLPPLRINICKKLHTIFLMSRDELSKELNKSAVEQLCLARAGEVEAAIDTWSRGVKETYTEKVRSLVFNLKKNGAIRDQVILGQVSPDQLPRMSAEELQTEEKAQERDATVKKLQDSRRLDWDQANEKKINDMCGIKGRGSATIVFQAQRQRHSNLSCYAILALLSASTSRICLASGEIVQPSHRQHHLISSLPPRVDQIQKVRRNNRRRWGGYDYRIRSELSSTSDVVFDVRCGGAAHDEQSNTDGDEAIGVDIQPMVVDLSVVGSGDSPVTEEDDVTSSTNELDSDMGCSQVEVDSDDTNNDCDSTVSVNDDEIMGESNDSEDVPPLDVKSEDSATMNDFARDIAESIDGADPSTNQSEPSTSPQINVHNPDAHDTKKQTHLALLSSASDQRAEGKTLHDSGNLADAALAFRMAASLLDEAITISIEFSEEDASDVDNDAIAVERATCRLHEALCLFKDGRPGECIDACTDVLQDGVRVVPLEGETDKNNEDENDDPDASKTAAVGSVKIITSPVRKTNVHSRATTIPPQIRARALHRRAKARLALDDLDGALEDARSAAFMGDRNAVQFYGRLMREGAGAGAMTSGGLAAAFPSRESSTSNPFLEGILGGMGSSGSNPFMPAGTGSSDFSSSLLSSLLSSGNNGSSGGGSSPLLGLMGDLLAPQQTSSVGKKSGRGGRGKSKKGNGVDSLAKSILSSLMKRIEDEDTQRTICEYLHSTNTQQVIQYATLAGIPMKEGSARRLVTFANGVTPKGIRKSISNVKRGISIIKTVRKVFKVIEKYKYIIILTMTCYWIRSAILEPYPVRRSKKQAQKLAQQAVLSFIMPLRDDRGSILGLSLGIAEAFSKLYSIVEHNFDEDDRDGHSSTMEHLQNQLALIEAIEVCVPFHAQSFFQPFPNILSR</sequence>
<dbReference type="PANTHER" id="PTHR11477:SF0">
    <property type="entry name" value="IP08861P-RELATED"/>
    <property type="match status" value="1"/>
</dbReference>
<dbReference type="Gene3D" id="1.10.472.30">
    <property type="entry name" value="Transcription elongation factor S-II, central domain"/>
    <property type="match status" value="1"/>
</dbReference>
<dbReference type="PROSITE" id="PS51321">
    <property type="entry name" value="TFIIS_CENTRAL"/>
    <property type="match status" value="1"/>
</dbReference>
<evidence type="ECO:0000256" key="5">
    <source>
        <dbReference type="ARBA" id="ARBA00023242"/>
    </source>
</evidence>
<dbReference type="InterPro" id="IPR003618">
    <property type="entry name" value="TFIIS_cen_dom"/>
</dbReference>
<evidence type="ECO:0008006" key="12">
    <source>
        <dbReference type="Google" id="ProtNLM"/>
    </source>
</evidence>
<dbReference type="SMART" id="SM00509">
    <property type="entry name" value="TFS2N"/>
    <property type="match status" value="1"/>
</dbReference>
<evidence type="ECO:0000256" key="4">
    <source>
        <dbReference type="ARBA" id="ARBA00022833"/>
    </source>
</evidence>
<dbReference type="InterPro" id="IPR003617">
    <property type="entry name" value="TFIIS/CRSP70_N_sub"/>
</dbReference>
<dbReference type="EMBL" id="JALLBG020000214">
    <property type="protein sequence ID" value="KAL3759054.1"/>
    <property type="molecule type" value="Genomic_DNA"/>
</dbReference>
<dbReference type="InterPro" id="IPR017923">
    <property type="entry name" value="TFIIS_N"/>
</dbReference>
<evidence type="ECO:0000259" key="8">
    <source>
        <dbReference type="PROSITE" id="PS51319"/>
    </source>
</evidence>
<proteinExistence type="predicted"/>
<dbReference type="Pfam" id="PF08711">
    <property type="entry name" value="Med26"/>
    <property type="match status" value="1"/>
</dbReference>
<keyword evidence="5 6" id="KW-0539">Nucleus</keyword>
<dbReference type="Proteomes" id="UP001530293">
    <property type="component" value="Unassembled WGS sequence"/>
</dbReference>
<feature type="compositionally biased region" description="Polar residues" evidence="7">
    <location>
        <begin position="494"/>
        <end position="509"/>
    </location>
</feature>
<feature type="compositionally biased region" description="Basic residues" evidence="7">
    <location>
        <begin position="814"/>
        <end position="825"/>
    </location>
</feature>
<keyword evidence="2" id="KW-0479">Metal-binding</keyword>
<evidence type="ECO:0000256" key="6">
    <source>
        <dbReference type="PROSITE-ProRule" id="PRU00649"/>
    </source>
</evidence>
<dbReference type="Gene3D" id="1.20.930.10">
    <property type="entry name" value="Conserved domain common to transcription factors TFIIS, elongin A, CRSP70"/>
    <property type="match status" value="1"/>
</dbReference>
<feature type="region of interest" description="Disordered" evidence="7">
    <location>
        <begin position="404"/>
        <end position="474"/>
    </location>
</feature>
<dbReference type="InterPro" id="IPR011990">
    <property type="entry name" value="TPR-like_helical_dom_sf"/>
</dbReference>
<dbReference type="PANTHER" id="PTHR11477">
    <property type="entry name" value="TRANSCRIPTION FACTOR S-II ZINC FINGER DOMAIN-CONTAINING PROTEIN"/>
    <property type="match status" value="1"/>
</dbReference>
<protein>
    <recommendedName>
        <fullName evidence="12">TFIIS N-terminal domain-containing protein</fullName>
    </recommendedName>
</protein>